<dbReference type="InterPro" id="IPR003718">
    <property type="entry name" value="OsmC/Ohr_fam"/>
</dbReference>
<sequence length="152" mass="16435">MGHMACQTKWVGGIGFESQIRDHKVAMDSRSDGGKDQGPSPKELLLASICGCTGMDVISILQKMRVGLQSCSVDADTDTTAGYPSIFDRVKLKFLVKGEMKNEQLMKAVVLSMTKYCGVSAMVVKASPIDYEVYLNDVKIGEGQADFESAKA</sequence>
<evidence type="ECO:0008006" key="3">
    <source>
        <dbReference type="Google" id="ProtNLM"/>
    </source>
</evidence>
<organism evidence="1 2">
    <name type="scientific">Bdellovibrio bacteriovorus (strain ATCC 15356 / DSM 50701 / NCIMB 9529 / HD100)</name>
    <dbReference type="NCBI Taxonomy" id="264462"/>
    <lineage>
        <taxon>Bacteria</taxon>
        <taxon>Pseudomonadati</taxon>
        <taxon>Bdellovibrionota</taxon>
        <taxon>Bdellovibrionia</taxon>
        <taxon>Bdellovibrionales</taxon>
        <taxon>Pseudobdellovibrionaceae</taxon>
        <taxon>Bdellovibrio</taxon>
    </lineage>
</organism>
<dbReference type="AlphaFoldDB" id="Q6ML55"/>
<evidence type="ECO:0000313" key="2">
    <source>
        <dbReference type="Proteomes" id="UP000008080"/>
    </source>
</evidence>
<accession>Q6ML55</accession>
<dbReference type="InterPro" id="IPR015946">
    <property type="entry name" value="KH_dom-like_a/b"/>
</dbReference>
<dbReference type="KEGG" id="bba:Bd2165"/>
<keyword evidence="2" id="KW-1185">Reference proteome</keyword>
<dbReference type="PANTHER" id="PTHR34352">
    <property type="entry name" value="PROTEIN YHFA"/>
    <property type="match status" value="1"/>
</dbReference>
<dbReference type="PANTHER" id="PTHR34352:SF1">
    <property type="entry name" value="PROTEIN YHFA"/>
    <property type="match status" value="1"/>
</dbReference>
<dbReference type="Pfam" id="PF02566">
    <property type="entry name" value="OsmC"/>
    <property type="match status" value="1"/>
</dbReference>
<dbReference type="InterPro" id="IPR036102">
    <property type="entry name" value="OsmC/Ohrsf"/>
</dbReference>
<dbReference type="Gene3D" id="3.30.300.20">
    <property type="match status" value="1"/>
</dbReference>
<proteinExistence type="predicted"/>
<protein>
    <recommendedName>
        <fullName evidence="3">Osmotically inducible protein C</fullName>
    </recommendedName>
</protein>
<dbReference type="Proteomes" id="UP000008080">
    <property type="component" value="Chromosome"/>
</dbReference>
<dbReference type="HOGENOM" id="CLU_114057_1_0_7"/>
<dbReference type="SUPFAM" id="SSF82784">
    <property type="entry name" value="OsmC-like"/>
    <property type="match status" value="1"/>
</dbReference>
<gene>
    <name evidence="1" type="primary">yhfA</name>
    <name evidence="1" type="ordered locus">Bd2165</name>
</gene>
<dbReference type="eggNOG" id="COG1765">
    <property type="taxonomic scope" value="Bacteria"/>
</dbReference>
<dbReference type="EMBL" id="BX842651">
    <property type="protein sequence ID" value="CAE80002.1"/>
    <property type="molecule type" value="Genomic_DNA"/>
</dbReference>
<dbReference type="STRING" id="264462.Bd2165"/>
<reference evidence="1 2" key="1">
    <citation type="journal article" date="2004" name="Science">
        <title>A predator unmasked: life cycle of Bdellovibrio bacteriovorus from a genomic perspective.</title>
        <authorList>
            <person name="Rendulic S."/>
            <person name="Jagtap P."/>
            <person name="Rosinus A."/>
            <person name="Eppinger M."/>
            <person name="Baar C."/>
            <person name="Lanz C."/>
            <person name="Keller H."/>
            <person name="Lambert C."/>
            <person name="Evans K.J."/>
            <person name="Goesmann A."/>
            <person name="Meyer F."/>
            <person name="Sockett R.E."/>
            <person name="Schuster S.C."/>
        </authorList>
    </citation>
    <scope>NUCLEOTIDE SEQUENCE [LARGE SCALE GENOMIC DNA]</scope>
    <source>
        <strain evidence="2">ATCC 15356 / DSM 50701 / NCIMB 9529 / HD100</strain>
    </source>
</reference>
<name>Q6ML55_BDEBA</name>
<evidence type="ECO:0000313" key="1">
    <source>
        <dbReference type="EMBL" id="CAE80002.1"/>
    </source>
</evidence>